<reference evidence="7" key="1">
    <citation type="submission" date="2024-06" db="EMBL/GenBank/DDBJ databases">
        <title>Hwangdonia haimaensis gen. nov., sp. nov., a member of the family Flavobacteriaceae isolated from the haima cold seep.</title>
        <authorList>
            <person name="Li J."/>
        </authorList>
    </citation>
    <scope>NUCLEOTIDE SEQUENCE [LARGE SCALE GENOMIC DNA]</scope>
    <source>
        <strain evidence="7">SCSIO 19198</strain>
    </source>
</reference>
<dbReference type="Gene3D" id="3.30.1060.10">
    <property type="entry name" value="Peptide methionine sulphoxide reductase MsrA"/>
    <property type="match status" value="1"/>
</dbReference>
<dbReference type="InterPro" id="IPR002569">
    <property type="entry name" value="Met_Sox_Rdtase_MsrA_dom"/>
</dbReference>
<dbReference type="EC" id="1.8.4.11" evidence="1"/>
<protein>
    <recommendedName>
        <fullName evidence="1">peptide-methionine (S)-S-oxide reductase</fullName>
        <ecNumber evidence="1">1.8.4.11</ecNumber>
    </recommendedName>
</protein>
<dbReference type="PANTHER" id="PTHR43774:SF1">
    <property type="entry name" value="PEPTIDE METHIONINE SULFOXIDE REDUCTASE MSRA 2"/>
    <property type="match status" value="1"/>
</dbReference>
<gene>
    <name evidence="6" type="ORF">RNZ46_04570</name>
</gene>
<evidence type="ECO:0000313" key="7">
    <source>
        <dbReference type="Proteomes" id="UP001302486"/>
    </source>
</evidence>
<keyword evidence="7" id="KW-1185">Reference proteome</keyword>
<evidence type="ECO:0000256" key="4">
    <source>
        <dbReference type="ARBA" id="ARBA00048782"/>
    </source>
</evidence>
<dbReference type="RefSeq" id="WP_316984197.1">
    <property type="nucleotide sequence ID" value="NZ_CP136521.1"/>
</dbReference>
<evidence type="ECO:0000313" key="6">
    <source>
        <dbReference type="EMBL" id="WOD44533.1"/>
    </source>
</evidence>
<dbReference type="PANTHER" id="PTHR43774">
    <property type="entry name" value="PEPTIDE METHIONINE SULFOXIDE REDUCTASE"/>
    <property type="match status" value="1"/>
</dbReference>
<dbReference type="GO" id="GO:0008113">
    <property type="term" value="F:peptide-methionine (S)-S-oxide reductase activity"/>
    <property type="evidence" value="ECO:0007669"/>
    <property type="project" value="UniProtKB-EC"/>
</dbReference>
<dbReference type="EMBL" id="CP136521">
    <property type="protein sequence ID" value="WOD44533.1"/>
    <property type="molecule type" value="Genomic_DNA"/>
</dbReference>
<dbReference type="Proteomes" id="UP001302486">
    <property type="component" value="Chromosome"/>
</dbReference>
<comment type="catalytic activity">
    <reaction evidence="4">
        <text>[thioredoxin]-disulfide + L-methionine + H2O = L-methionine (S)-S-oxide + [thioredoxin]-dithiol</text>
        <dbReference type="Rhea" id="RHEA:19993"/>
        <dbReference type="Rhea" id="RHEA-COMP:10698"/>
        <dbReference type="Rhea" id="RHEA-COMP:10700"/>
        <dbReference type="ChEBI" id="CHEBI:15377"/>
        <dbReference type="ChEBI" id="CHEBI:29950"/>
        <dbReference type="ChEBI" id="CHEBI:50058"/>
        <dbReference type="ChEBI" id="CHEBI:57844"/>
        <dbReference type="ChEBI" id="CHEBI:58772"/>
        <dbReference type="EC" id="1.8.4.11"/>
    </reaction>
</comment>
<sequence>MDRKTKIGFGGGCHWCTEAVFQSLKGVEKVEQGYIASHDENDTFSEAVFVHFNSNEIPLKVLIEIHLHTHMSTSNHSMRYKYRSAVYTFAESQEKESNDIIESFQKDFNGKLITKVLPFARFKASREAIQKYYFKNPNKPFCETFINPKLKLLLKQFSAYTNPDKLNHLIKNEEYKAQYSE</sequence>
<accession>A0AA97HS57</accession>
<dbReference type="Pfam" id="PF01625">
    <property type="entry name" value="PMSR"/>
    <property type="match status" value="1"/>
</dbReference>
<proteinExistence type="predicted"/>
<evidence type="ECO:0000256" key="1">
    <source>
        <dbReference type="ARBA" id="ARBA00012502"/>
    </source>
</evidence>
<feature type="domain" description="Peptide methionine sulphoxide reductase MsrA" evidence="5">
    <location>
        <begin position="7"/>
        <end position="142"/>
    </location>
</feature>
<dbReference type="AlphaFoldDB" id="A0AA97HS57"/>
<organism evidence="6 7">
    <name type="scientific">Hwangdonia lutea</name>
    <dbReference type="NCBI Taxonomy" id="3075823"/>
    <lineage>
        <taxon>Bacteria</taxon>
        <taxon>Pseudomonadati</taxon>
        <taxon>Bacteroidota</taxon>
        <taxon>Flavobacteriia</taxon>
        <taxon>Flavobacteriales</taxon>
        <taxon>Flavobacteriaceae</taxon>
        <taxon>Hwangdonia</taxon>
    </lineage>
</organism>
<keyword evidence="2 6" id="KW-0560">Oxidoreductase</keyword>
<evidence type="ECO:0000256" key="3">
    <source>
        <dbReference type="ARBA" id="ARBA00047806"/>
    </source>
</evidence>
<comment type="catalytic activity">
    <reaction evidence="3">
        <text>L-methionyl-[protein] + [thioredoxin]-disulfide + H2O = L-methionyl-(S)-S-oxide-[protein] + [thioredoxin]-dithiol</text>
        <dbReference type="Rhea" id="RHEA:14217"/>
        <dbReference type="Rhea" id="RHEA-COMP:10698"/>
        <dbReference type="Rhea" id="RHEA-COMP:10700"/>
        <dbReference type="Rhea" id="RHEA-COMP:12313"/>
        <dbReference type="Rhea" id="RHEA-COMP:12315"/>
        <dbReference type="ChEBI" id="CHEBI:15377"/>
        <dbReference type="ChEBI" id="CHEBI:16044"/>
        <dbReference type="ChEBI" id="CHEBI:29950"/>
        <dbReference type="ChEBI" id="CHEBI:44120"/>
        <dbReference type="ChEBI" id="CHEBI:50058"/>
        <dbReference type="EC" id="1.8.4.11"/>
    </reaction>
</comment>
<name>A0AA97HS57_9FLAO</name>
<dbReference type="SUPFAM" id="SSF55068">
    <property type="entry name" value="Peptide methionine sulfoxide reductase"/>
    <property type="match status" value="1"/>
</dbReference>
<evidence type="ECO:0000259" key="5">
    <source>
        <dbReference type="Pfam" id="PF01625"/>
    </source>
</evidence>
<dbReference type="KEGG" id="hws:RNZ46_04570"/>
<dbReference type="InterPro" id="IPR036509">
    <property type="entry name" value="Met_Sox_Rdtase_MsrA_sf"/>
</dbReference>
<evidence type="ECO:0000256" key="2">
    <source>
        <dbReference type="ARBA" id="ARBA00023002"/>
    </source>
</evidence>